<dbReference type="PANTHER" id="PTHR32329">
    <property type="entry name" value="BIFUNCTIONAL PROTEIN [INCLUDES 2-HYDROXYACYL-COA DEHYDRATASE (N-TER) AND ITS ACTIVATOR DOMAIN (C_TERM)-RELATED"/>
    <property type="match status" value="1"/>
</dbReference>
<dbReference type="InterPro" id="IPR043129">
    <property type="entry name" value="ATPase_NBD"/>
</dbReference>
<evidence type="ECO:0000256" key="1">
    <source>
        <dbReference type="ARBA" id="ARBA00001966"/>
    </source>
</evidence>
<dbReference type="STRING" id="679901.Mzhil_1886"/>
<keyword evidence="2" id="KW-0479">Metal-binding</keyword>
<accession>F7XKF3</accession>
<dbReference type="InterPro" id="IPR051805">
    <property type="entry name" value="Dehydratase_Activator_Redct"/>
</dbReference>
<proteinExistence type="predicted"/>
<dbReference type="NCBIfam" id="TIGR03286">
    <property type="entry name" value="methan_mark_15"/>
    <property type="match status" value="1"/>
</dbReference>
<dbReference type="GO" id="GO:0051536">
    <property type="term" value="F:iron-sulfur cluster binding"/>
    <property type="evidence" value="ECO:0007669"/>
    <property type="project" value="UniProtKB-KW"/>
</dbReference>
<dbReference type="CDD" id="cd24108">
    <property type="entry name" value="ASKHA_NBD_MJ0800-like"/>
    <property type="match status" value="1"/>
</dbReference>
<dbReference type="InterPro" id="IPR017676">
    <property type="entry name" value="Methan_mark_15"/>
</dbReference>
<evidence type="ECO:0000313" key="6">
    <source>
        <dbReference type="EMBL" id="AEH61721.1"/>
    </source>
</evidence>
<gene>
    <name evidence="6" type="ordered locus">Mzhil_1886</name>
</gene>
<dbReference type="Proteomes" id="UP000006622">
    <property type="component" value="Chromosome"/>
</dbReference>
<dbReference type="InterPro" id="IPR008275">
    <property type="entry name" value="CoA_E_activase_dom"/>
</dbReference>
<dbReference type="InterPro" id="IPR002731">
    <property type="entry name" value="ATPase_BadF"/>
</dbReference>
<evidence type="ECO:0000313" key="7">
    <source>
        <dbReference type="Proteomes" id="UP000006622"/>
    </source>
</evidence>
<protein>
    <submittedName>
        <fullName evidence="6">Methanogenesis marker protein 15</fullName>
    </submittedName>
</protein>
<dbReference type="AlphaFoldDB" id="F7XKF3"/>
<dbReference type="SUPFAM" id="SSF53067">
    <property type="entry name" value="Actin-like ATPase domain"/>
    <property type="match status" value="1"/>
</dbReference>
<organism evidence="6 7">
    <name type="scientific">Methanosalsum zhilinae (strain DSM 4017 / NBRC 107636 / OCM 62 / WeN5)</name>
    <name type="common">Methanohalophilus zhilinae</name>
    <dbReference type="NCBI Taxonomy" id="679901"/>
    <lineage>
        <taxon>Archaea</taxon>
        <taxon>Methanobacteriati</taxon>
        <taxon>Methanobacteriota</taxon>
        <taxon>Stenosarchaea group</taxon>
        <taxon>Methanomicrobia</taxon>
        <taxon>Methanosarcinales</taxon>
        <taxon>Methanosarcinaceae</taxon>
        <taxon>Methanosalsum</taxon>
    </lineage>
</organism>
<dbReference type="HOGENOM" id="CLU_666680_0_0_2"/>
<dbReference type="Gene3D" id="3.30.420.40">
    <property type="match status" value="2"/>
</dbReference>
<dbReference type="GO" id="GO:0046872">
    <property type="term" value="F:metal ion binding"/>
    <property type="evidence" value="ECO:0007669"/>
    <property type="project" value="UniProtKB-KW"/>
</dbReference>
<feature type="domain" description="ATPase BadF/BadG/BcrA/BcrD type" evidence="5">
    <location>
        <begin position="177"/>
        <end position="430"/>
    </location>
</feature>
<keyword evidence="7" id="KW-1185">Reference proteome</keyword>
<dbReference type="EMBL" id="CP002101">
    <property type="protein sequence ID" value="AEH61721.1"/>
    <property type="molecule type" value="Genomic_DNA"/>
</dbReference>
<evidence type="ECO:0000256" key="2">
    <source>
        <dbReference type="ARBA" id="ARBA00022723"/>
    </source>
</evidence>
<comment type="cofactor">
    <cofactor evidence="1">
        <name>[4Fe-4S] cluster</name>
        <dbReference type="ChEBI" id="CHEBI:49883"/>
    </cofactor>
</comment>
<dbReference type="PANTHER" id="PTHR32329:SF2">
    <property type="entry name" value="BIFUNCTIONAL PROTEIN [INCLUDES 2-HYDROXYACYL-COA DEHYDRATASE (N-TER) AND ITS ACTIVATOR DOMAIN (C_TERM)"/>
    <property type="match status" value="1"/>
</dbReference>
<evidence type="ECO:0000259" key="5">
    <source>
        <dbReference type="Pfam" id="PF01869"/>
    </source>
</evidence>
<keyword evidence="4" id="KW-0411">Iron-sulfur</keyword>
<dbReference type="KEGG" id="mzh:Mzhil_1886"/>
<name>F7XKF3_METZD</name>
<dbReference type="NCBIfam" id="TIGR00241">
    <property type="entry name" value="CoA_E_activ"/>
    <property type="match status" value="1"/>
</dbReference>
<dbReference type="Pfam" id="PF01869">
    <property type="entry name" value="BcrAD_BadFG"/>
    <property type="match status" value="1"/>
</dbReference>
<sequence length="436" mass="46713">MTGEQLSGKGLPVYDVQKRRTERASEERSVKIALLSCGSEYSGVQAELESAAKDVNAELVYPEISVYELDNVGRDFGLEVASPDLKLVMARTKSIIEGVTKVDGVLITTCFRCAEAAIVRNEVRRYIHHHSDLPVISYSFTERTKAATLLTRMEALTTVARRKNLLARESQSGLTAGIDSGSTTTKAVVMRDNKIIGQGWVPTVKVIDSAEKALQKALDEADVDREHIQAIGTTGYGRFLIGDHFNAQLVQEEITVNSKGAVYLADRQKGPATVIDIGGMDNKAIAVEDAIPGMFTMGGICAGASGRFLEMTAKRLGVDITDLGSLAVKGMQENIQMNSYCIVFGIQSLVNSLAKGASPEDVAAAACYSVVEQIFEQQLQEIEVNEPLILVGGSSLIEGIPRALGDLLKIDVLVPPNSHLIGAVGAALLASGFVED</sequence>
<evidence type="ECO:0000256" key="3">
    <source>
        <dbReference type="ARBA" id="ARBA00023004"/>
    </source>
</evidence>
<keyword evidence="3" id="KW-0408">Iron</keyword>
<evidence type="ECO:0000256" key="4">
    <source>
        <dbReference type="ARBA" id="ARBA00023014"/>
    </source>
</evidence>
<reference evidence="6" key="1">
    <citation type="submission" date="2010-07" db="EMBL/GenBank/DDBJ databases">
        <title>The complete genome of Methanosalsum zhilinae DSM 4017.</title>
        <authorList>
            <consortium name="US DOE Joint Genome Institute (JGI-PGF)"/>
            <person name="Lucas S."/>
            <person name="Copeland A."/>
            <person name="Lapidus A."/>
            <person name="Glavina del Rio T."/>
            <person name="Dalin E."/>
            <person name="Tice H."/>
            <person name="Bruce D."/>
            <person name="Goodwin L."/>
            <person name="Pitluck S."/>
            <person name="Kyrpides N."/>
            <person name="Mavromatis K."/>
            <person name="Ovchinnikova G."/>
            <person name="Daligault H."/>
            <person name="Detter J.C."/>
            <person name="Han C."/>
            <person name="Tapia R."/>
            <person name="Larimer F."/>
            <person name="Land M."/>
            <person name="Hauser L."/>
            <person name="Markowitz V."/>
            <person name="Cheng J.-F."/>
            <person name="Hugenholtz P."/>
            <person name="Woyke T."/>
            <person name="Wu D."/>
            <person name="Spring S."/>
            <person name="Schueler E."/>
            <person name="Brambilla E."/>
            <person name="Klenk H.-P."/>
            <person name="Eisen J.A."/>
        </authorList>
    </citation>
    <scope>NUCLEOTIDE SEQUENCE</scope>
    <source>
        <strain evidence="6">DSM 4017</strain>
    </source>
</reference>